<accession>A0AA87Z9N1</accession>
<proteinExistence type="predicted"/>
<reference evidence="2" key="1">
    <citation type="submission" date="2023-07" db="EMBL/GenBank/DDBJ databases">
        <title>draft genome sequence of fig (Ficus carica).</title>
        <authorList>
            <person name="Takahashi T."/>
            <person name="Nishimura K."/>
        </authorList>
    </citation>
    <scope>NUCLEOTIDE SEQUENCE</scope>
</reference>
<comment type="caution">
    <text evidence="2">The sequence shown here is derived from an EMBL/GenBank/DDBJ whole genome shotgun (WGS) entry which is preliminary data.</text>
</comment>
<evidence type="ECO:0000313" key="2">
    <source>
        <dbReference type="EMBL" id="GMN32193.1"/>
    </source>
</evidence>
<dbReference type="AlphaFoldDB" id="A0AA87Z9N1"/>
<gene>
    <name evidence="2" type="ORF">TIFTF001_041696</name>
</gene>
<dbReference type="Proteomes" id="UP001187192">
    <property type="component" value="Unassembled WGS sequence"/>
</dbReference>
<keyword evidence="3" id="KW-1185">Reference proteome</keyword>
<name>A0AA87Z9N1_FICCA</name>
<organism evidence="2 3">
    <name type="scientific">Ficus carica</name>
    <name type="common">Common fig</name>
    <dbReference type="NCBI Taxonomy" id="3494"/>
    <lineage>
        <taxon>Eukaryota</taxon>
        <taxon>Viridiplantae</taxon>
        <taxon>Streptophyta</taxon>
        <taxon>Embryophyta</taxon>
        <taxon>Tracheophyta</taxon>
        <taxon>Spermatophyta</taxon>
        <taxon>Magnoliopsida</taxon>
        <taxon>eudicotyledons</taxon>
        <taxon>Gunneridae</taxon>
        <taxon>Pentapetalae</taxon>
        <taxon>rosids</taxon>
        <taxon>fabids</taxon>
        <taxon>Rosales</taxon>
        <taxon>Moraceae</taxon>
        <taxon>Ficeae</taxon>
        <taxon>Ficus</taxon>
    </lineage>
</organism>
<evidence type="ECO:0000313" key="3">
    <source>
        <dbReference type="Proteomes" id="UP001187192"/>
    </source>
</evidence>
<evidence type="ECO:0000256" key="1">
    <source>
        <dbReference type="SAM" id="MobiDB-lite"/>
    </source>
</evidence>
<feature type="region of interest" description="Disordered" evidence="1">
    <location>
        <begin position="36"/>
        <end position="96"/>
    </location>
</feature>
<feature type="compositionally biased region" description="Low complexity" evidence="1">
    <location>
        <begin position="76"/>
        <end position="87"/>
    </location>
</feature>
<sequence length="96" mass="9709">MPSTAFSQPLRVDGIGSCELGGPLPRWVTRVADDDHRRNARDARGGSGFRWSVAALGGGQAPRGGGPPPPGGRGCVVVAGSTGSSSGVGVGRWEVR</sequence>
<dbReference type="EMBL" id="BTGU01001975">
    <property type="protein sequence ID" value="GMN32193.1"/>
    <property type="molecule type" value="Genomic_DNA"/>
</dbReference>
<protein>
    <submittedName>
        <fullName evidence="2">Uncharacterized protein</fullName>
    </submittedName>
</protein>